<dbReference type="EMBL" id="BK059118">
    <property type="protein sequence ID" value="DAE32172.1"/>
    <property type="molecule type" value="Genomic_DNA"/>
</dbReference>
<sequence length="306" mass="35272">MPIIKRMNIKLIRQIPIVDFLLAIGIYPVKVTSCYAWYYAPYREDEDLSFKVNKNRNIWYDFATAKSGDIIDLAVLVYRTHNIPKILKMIEQAAPAAPLRIRTFVPHPQQSAPDRTQLKATVFQNLRLELLESLPLLSYLSKRGIDMEIASQECWEAHYTCHGNSYYAIAFPNEAGGYEIRNPYYKGCIAPKAVSFISQGQTDCVCLFEGFMDYLSFLTLRKRERLSVPCYGADLLVLNLANNLPKALSRLKTYKHIYFYLDNDDAGRRVVDMLREIKGDAVHDMMETYPLYKDLNDILVGKKKMP</sequence>
<dbReference type="Pfam" id="PF13155">
    <property type="entry name" value="Toprim_2"/>
    <property type="match status" value="1"/>
</dbReference>
<reference evidence="2" key="1">
    <citation type="journal article" date="2021" name="Proc. Natl. Acad. Sci. U.S.A.">
        <title>A Catalog of Tens of Thousands of Viruses from Human Metagenomes Reveals Hidden Associations with Chronic Diseases.</title>
        <authorList>
            <person name="Tisza M.J."/>
            <person name="Buck C.B."/>
        </authorList>
    </citation>
    <scope>NUCLEOTIDE SEQUENCE</scope>
    <source>
        <strain evidence="2">CtLpa4</strain>
    </source>
</reference>
<protein>
    <submittedName>
        <fullName evidence="2">DNA directed DNA polymerase</fullName>
    </submittedName>
</protein>
<evidence type="ECO:0000256" key="1">
    <source>
        <dbReference type="SAM" id="Phobius"/>
    </source>
</evidence>
<dbReference type="GO" id="GO:0006260">
    <property type="term" value="P:DNA replication"/>
    <property type="evidence" value="ECO:0007669"/>
    <property type="project" value="InterPro"/>
</dbReference>
<dbReference type="Gene3D" id="3.90.580.10">
    <property type="entry name" value="Zinc finger, CHC2-type domain"/>
    <property type="match status" value="1"/>
</dbReference>
<proteinExistence type="predicted"/>
<name>A0A8S5RME1_9VIRU</name>
<organism evidence="2">
    <name type="scientific">virus sp. ctLpa4</name>
    <dbReference type="NCBI Taxonomy" id="2825814"/>
    <lineage>
        <taxon>Viruses</taxon>
    </lineage>
</organism>
<feature type="transmembrane region" description="Helical" evidence="1">
    <location>
        <begin position="20"/>
        <end position="38"/>
    </location>
</feature>
<keyword evidence="1" id="KW-1133">Transmembrane helix</keyword>
<dbReference type="InterPro" id="IPR036977">
    <property type="entry name" value="DNA_primase_Znf_CHC2"/>
</dbReference>
<dbReference type="GO" id="GO:0003677">
    <property type="term" value="F:DNA binding"/>
    <property type="evidence" value="ECO:0007669"/>
    <property type="project" value="InterPro"/>
</dbReference>
<dbReference type="Gene3D" id="3.40.1360.10">
    <property type="match status" value="1"/>
</dbReference>
<dbReference type="SUPFAM" id="SSF57783">
    <property type="entry name" value="Zinc beta-ribbon"/>
    <property type="match status" value="1"/>
</dbReference>
<evidence type="ECO:0000313" key="2">
    <source>
        <dbReference type="EMBL" id="DAE32172.1"/>
    </source>
</evidence>
<keyword evidence="1" id="KW-0472">Membrane</keyword>
<dbReference type="GO" id="GO:0008270">
    <property type="term" value="F:zinc ion binding"/>
    <property type="evidence" value="ECO:0007669"/>
    <property type="project" value="InterPro"/>
</dbReference>
<accession>A0A8S5RME1</accession>
<keyword evidence="1" id="KW-0812">Transmembrane</keyword>